<evidence type="ECO:0000256" key="1">
    <source>
        <dbReference type="ARBA" id="ARBA00037999"/>
    </source>
</evidence>
<dbReference type="InterPro" id="IPR000653">
    <property type="entry name" value="DegT/StrS_aminotransferase"/>
</dbReference>
<reference evidence="5 6" key="1">
    <citation type="submission" date="2019-02" db="EMBL/GenBank/DDBJ databases">
        <title>Deep-cultivation of Planctomycetes and their phenomic and genomic characterization uncovers novel biology.</title>
        <authorList>
            <person name="Wiegand S."/>
            <person name="Jogler M."/>
            <person name="Boedeker C."/>
            <person name="Pinto D."/>
            <person name="Vollmers J."/>
            <person name="Rivas-Marin E."/>
            <person name="Kohn T."/>
            <person name="Peeters S.H."/>
            <person name="Heuer A."/>
            <person name="Rast P."/>
            <person name="Oberbeckmann S."/>
            <person name="Bunk B."/>
            <person name="Jeske O."/>
            <person name="Meyerdierks A."/>
            <person name="Storesund J.E."/>
            <person name="Kallscheuer N."/>
            <person name="Luecker S."/>
            <person name="Lage O.M."/>
            <person name="Pohl T."/>
            <person name="Merkel B.J."/>
            <person name="Hornburger P."/>
            <person name="Mueller R.-W."/>
            <person name="Bruemmer F."/>
            <person name="Labrenz M."/>
            <person name="Spormann A.M."/>
            <person name="Op Den Camp H."/>
            <person name="Overmann J."/>
            <person name="Amann R."/>
            <person name="Jetten M.S.M."/>
            <person name="Mascher T."/>
            <person name="Medema M.H."/>
            <person name="Devos D.P."/>
            <person name="Kaster A.-K."/>
            <person name="Ovreas L."/>
            <person name="Rohde M."/>
            <person name="Galperin M.Y."/>
            <person name="Jogler C."/>
        </authorList>
    </citation>
    <scope>NUCLEOTIDE SEQUENCE [LARGE SCALE GENOMIC DNA]</scope>
    <source>
        <strain evidence="5 6">Q31b</strain>
    </source>
</reference>
<dbReference type="InterPro" id="IPR015421">
    <property type="entry name" value="PyrdxlP-dep_Trfase_major"/>
</dbReference>
<dbReference type="RefSeq" id="WP_197171980.1">
    <property type="nucleotide sequence ID" value="NZ_SJPY01000007.1"/>
</dbReference>
<organism evidence="5 6">
    <name type="scientific">Novipirellula aureliae</name>
    <dbReference type="NCBI Taxonomy" id="2527966"/>
    <lineage>
        <taxon>Bacteria</taxon>
        <taxon>Pseudomonadati</taxon>
        <taxon>Planctomycetota</taxon>
        <taxon>Planctomycetia</taxon>
        <taxon>Pirellulales</taxon>
        <taxon>Pirellulaceae</taxon>
        <taxon>Novipirellula</taxon>
    </lineage>
</organism>
<dbReference type="Gene3D" id="3.40.640.10">
    <property type="entry name" value="Type I PLP-dependent aspartate aminotransferase-like (Major domain)"/>
    <property type="match status" value="1"/>
</dbReference>
<dbReference type="EMBL" id="SJPY01000007">
    <property type="protein sequence ID" value="TWU37670.1"/>
    <property type="molecule type" value="Genomic_DNA"/>
</dbReference>
<keyword evidence="5" id="KW-0032">Aminotransferase</keyword>
<feature type="modified residue" description="N6-(pyridoxal phosphate)lysine" evidence="3">
    <location>
        <position position="187"/>
    </location>
</feature>
<dbReference type="PANTHER" id="PTHR30244">
    <property type="entry name" value="TRANSAMINASE"/>
    <property type="match status" value="1"/>
</dbReference>
<dbReference type="Proteomes" id="UP000315471">
    <property type="component" value="Unassembled WGS sequence"/>
</dbReference>
<dbReference type="EC" id="2.6.1.87" evidence="5"/>
<dbReference type="PANTHER" id="PTHR30244:SF34">
    <property type="entry name" value="DTDP-4-AMINO-4,6-DIDEOXYGALACTOSE TRANSAMINASE"/>
    <property type="match status" value="1"/>
</dbReference>
<protein>
    <submittedName>
        <fullName evidence="5">UDP-4-amino-4-deoxy-L-arabinose--oxoglutarate aminotransferase</fullName>
        <ecNumber evidence="5">2.6.1.87</ecNumber>
    </submittedName>
</protein>
<comment type="caution">
    <text evidence="5">The sequence shown here is derived from an EMBL/GenBank/DDBJ whole genome shotgun (WGS) entry which is preliminary data.</text>
</comment>
<dbReference type="InterPro" id="IPR015422">
    <property type="entry name" value="PyrdxlP-dep_Trfase_small"/>
</dbReference>
<dbReference type="InterPro" id="IPR015424">
    <property type="entry name" value="PyrdxlP-dep_Trfase"/>
</dbReference>
<gene>
    <name evidence="5" type="primary">arnB</name>
    <name evidence="5" type="ORF">Q31b_44580</name>
</gene>
<feature type="active site" description="Proton acceptor" evidence="2">
    <location>
        <position position="187"/>
    </location>
</feature>
<comment type="similarity">
    <text evidence="1 4">Belongs to the DegT/DnrJ/EryC1 family.</text>
</comment>
<proteinExistence type="inferred from homology"/>
<evidence type="ECO:0000313" key="6">
    <source>
        <dbReference type="Proteomes" id="UP000315471"/>
    </source>
</evidence>
<evidence type="ECO:0000256" key="4">
    <source>
        <dbReference type="RuleBase" id="RU004508"/>
    </source>
</evidence>
<evidence type="ECO:0000256" key="3">
    <source>
        <dbReference type="PIRSR" id="PIRSR000390-2"/>
    </source>
</evidence>
<dbReference type="Pfam" id="PF01041">
    <property type="entry name" value="DegT_DnrJ_EryC1"/>
    <property type="match status" value="1"/>
</dbReference>
<accession>A0A5C6DLI0</accession>
<dbReference type="SUPFAM" id="SSF53383">
    <property type="entry name" value="PLP-dependent transferases"/>
    <property type="match status" value="1"/>
</dbReference>
<evidence type="ECO:0000313" key="5">
    <source>
        <dbReference type="EMBL" id="TWU37670.1"/>
    </source>
</evidence>
<name>A0A5C6DLI0_9BACT</name>
<keyword evidence="5" id="KW-0808">Transferase</keyword>
<dbReference type="CDD" id="cd00616">
    <property type="entry name" value="AHBA_syn"/>
    <property type="match status" value="1"/>
</dbReference>
<evidence type="ECO:0000256" key="2">
    <source>
        <dbReference type="PIRSR" id="PIRSR000390-1"/>
    </source>
</evidence>
<keyword evidence="6" id="KW-1185">Reference proteome</keyword>
<sequence length="405" mass="45343">MMIPYGRQSISEADIAEVSNSLRSNWLTTGPLVNRFEEEFAKRVGAKHAVAVCNATAALHLAMMVANIGPGDRVVTSPNTFLASANCAAMVGAIPDFADIDPVSYNLCPESLRGNWQADTKAVIAVHYAGQTADMPAIAAVARERGAIVIEDACHGVGGSFEHEGKNWKIGGHPWADMSTFSFHPVKTMTTGEGGMLVTDNDDYATKARMLRTHGMVRQPDEFVGIGDDHFEEKGPWYYEMQELGYNFRITDFQCALGLSQLKRLDTFLQRRREMVSRYNEAFKETEYLQTPKLRNPNDRDLTSWHLYTVLIDFAAIGCTRTEFIKRLVEKGVGSQVLYIPVHLQPWYQRQYGYAISKCPIAEDYYARTLSLPLYPEMTDQDCEQVIAGIRDILSSVAKTKEKNE</sequence>
<dbReference type="Gene3D" id="3.90.1150.10">
    <property type="entry name" value="Aspartate Aminotransferase, domain 1"/>
    <property type="match status" value="1"/>
</dbReference>
<dbReference type="AlphaFoldDB" id="A0A5C6DLI0"/>
<dbReference type="NCBIfam" id="TIGR03588">
    <property type="entry name" value="PseC"/>
    <property type="match status" value="1"/>
</dbReference>
<dbReference type="InterPro" id="IPR020026">
    <property type="entry name" value="PseC"/>
</dbReference>
<dbReference type="GO" id="GO:0000271">
    <property type="term" value="P:polysaccharide biosynthetic process"/>
    <property type="evidence" value="ECO:0007669"/>
    <property type="project" value="TreeGrafter"/>
</dbReference>
<dbReference type="GO" id="GO:0030170">
    <property type="term" value="F:pyridoxal phosphate binding"/>
    <property type="evidence" value="ECO:0007669"/>
    <property type="project" value="TreeGrafter"/>
</dbReference>
<keyword evidence="3 4" id="KW-0663">Pyridoxal phosphate</keyword>
<dbReference type="GO" id="GO:0099620">
    <property type="term" value="F:UDP-4-amino-4-deoxy-L-arabinose aminotransferase"/>
    <property type="evidence" value="ECO:0007669"/>
    <property type="project" value="UniProtKB-EC"/>
</dbReference>
<dbReference type="PIRSF" id="PIRSF000390">
    <property type="entry name" value="PLP_StrS"/>
    <property type="match status" value="1"/>
</dbReference>